<dbReference type="InterPro" id="IPR019734">
    <property type="entry name" value="TPR_rpt"/>
</dbReference>
<dbReference type="InterPro" id="IPR011990">
    <property type="entry name" value="TPR-like_helical_dom_sf"/>
</dbReference>
<evidence type="ECO:0000313" key="3">
    <source>
        <dbReference type="EMBL" id="ABM62592.1"/>
    </source>
</evidence>
<dbReference type="Proteomes" id="UP000000647">
    <property type="component" value="Chromosome"/>
</dbReference>
<dbReference type="STRING" id="349124.Hhal_1828"/>
<dbReference type="Pfam" id="PF13181">
    <property type="entry name" value="TPR_8"/>
    <property type="match status" value="1"/>
</dbReference>
<dbReference type="PROSITE" id="PS50005">
    <property type="entry name" value="TPR"/>
    <property type="match status" value="1"/>
</dbReference>
<dbReference type="SUPFAM" id="SSF48452">
    <property type="entry name" value="TPR-like"/>
    <property type="match status" value="1"/>
</dbReference>
<organism evidence="3 4">
    <name type="scientific">Halorhodospira halophila (strain DSM 244 / SL1)</name>
    <name type="common">Ectothiorhodospira halophila (strain DSM 244 / SL1)</name>
    <dbReference type="NCBI Taxonomy" id="349124"/>
    <lineage>
        <taxon>Bacteria</taxon>
        <taxon>Pseudomonadati</taxon>
        <taxon>Pseudomonadota</taxon>
        <taxon>Gammaproteobacteria</taxon>
        <taxon>Chromatiales</taxon>
        <taxon>Ectothiorhodospiraceae</taxon>
        <taxon>Halorhodospira</taxon>
    </lineage>
</organism>
<reference evidence="3 4" key="2">
    <citation type="journal article" date="2013" name="Stand. Genomic Sci.">
        <title>Complete genome sequence of Halorhodospira halophila SL1.</title>
        <authorList>
            <person name="Challacombe J.F."/>
            <person name="Majid S."/>
            <person name="Deole R."/>
            <person name="Brettin T.S."/>
            <person name="Bruce D."/>
            <person name="Delano S.F."/>
            <person name="Detter J.C."/>
            <person name="Gleasner C.D."/>
            <person name="Han C.S."/>
            <person name="Misra M."/>
            <person name="Reitenga K.G."/>
            <person name="Mikhailova N."/>
            <person name="Woyke T."/>
            <person name="Pitluck S."/>
            <person name="Nolan M."/>
            <person name="Land M.L."/>
            <person name="Saunders E."/>
            <person name="Tapia R."/>
            <person name="Lapidus A."/>
            <person name="Ivanova N."/>
            <person name="Hoff W.D."/>
        </authorList>
    </citation>
    <scope>NUCLEOTIDE SEQUENCE [LARGE SCALE GENOMIC DNA]</scope>
    <source>
        <strain evidence="4">DSM 244 / SL1</strain>
    </source>
</reference>
<name>A1WY30_HALHL</name>
<dbReference type="NCBIfam" id="NF033920">
    <property type="entry name" value="C39_PA2778_fam"/>
    <property type="match status" value="1"/>
</dbReference>
<dbReference type="AlphaFoldDB" id="A1WY30"/>
<evidence type="ECO:0000256" key="1">
    <source>
        <dbReference type="PROSITE-ProRule" id="PRU00339"/>
    </source>
</evidence>
<dbReference type="eggNOG" id="COG0457">
    <property type="taxonomic scope" value="Bacteria"/>
</dbReference>
<sequence>MVGVLLGAALVGCAGPALQHPEVVAEAQESSTLPRATELHDAPFFPDETYYCGPAALATILVASGVPTTASELVDAVYLPERQGSLQNELMAAARRADRVPFELSADFSDLLREVAGGQPVLVLQNLGLEVLPRWHYAVLVGYDLDAGTVTLRSGTERRETLSLRRFERTWQRGEHWAIVVPTPGHLPASAIPGDWVAAVAELERQERWSPALNGYRAAITRWPEHADAWLGLGNVRYARGEYREAADAYRKAGDQEASLAAAHHNLAWALLRLDRHEEALEAARRSEETAPDHSQYGQAVERIRAEIAE</sequence>
<dbReference type="eggNOG" id="COG3271">
    <property type="taxonomic scope" value="Bacteria"/>
</dbReference>
<dbReference type="HOGENOM" id="CLU_069114_0_0_6"/>
<dbReference type="OrthoDB" id="5611441at2"/>
<keyword evidence="4" id="KW-1185">Reference proteome</keyword>
<evidence type="ECO:0000313" key="4">
    <source>
        <dbReference type="Proteomes" id="UP000000647"/>
    </source>
</evidence>
<dbReference type="SMART" id="SM00028">
    <property type="entry name" value="TPR"/>
    <property type="match status" value="2"/>
</dbReference>
<dbReference type="CDD" id="cd02549">
    <property type="entry name" value="Peptidase_C39A"/>
    <property type="match status" value="1"/>
</dbReference>
<dbReference type="Pfam" id="PF13529">
    <property type="entry name" value="Peptidase_C39_2"/>
    <property type="match status" value="1"/>
</dbReference>
<gene>
    <name evidence="3" type="ordered locus">Hhal_1828</name>
</gene>
<keyword evidence="1" id="KW-0802">TPR repeat</keyword>
<proteinExistence type="predicted"/>
<dbReference type="InterPro" id="IPR039564">
    <property type="entry name" value="Peptidase_C39-like"/>
</dbReference>
<dbReference type="KEGG" id="hha:Hhal_1828"/>
<dbReference type="EMBL" id="CP000544">
    <property type="protein sequence ID" value="ABM62592.1"/>
    <property type="molecule type" value="Genomic_DNA"/>
</dbReference>
<dbReference type="Gene3D" id="1.25.40.10">
    <property type="entry name" value="Tetratricopeptide repeat domain"/>
    <property type="match status" value="1"/>
</dbReference>
<dbReference type="Pfam" id="PF13432">
    <property type="entry name" value="TPR_16"/>
    <property type="match status" value="1"/>
</dbReference>
<evidence type="ECO:0000259" key="2">
    <source>
        <dbReference type="Pfam" id="PF13529"/>
    </source>
</evidence>
<feature type="repeat" description="TPR" evidence="1">
    <location>
        <begin position="227"/>
        <end position="260"/>
    </location>
</feature>
<accession>A1WY30</accession>
<dbReference type="InterPro" id="IPR039563">
    <property type="entry name" value="Peptidase_C39_single_dom"/>
</dbReference>
<protein>
    <submittedName>
        <fullName evidence="3">Tetratricopeptide TPR_2 repeat protein</fullName>
    </submittedName>
</protein>
<feature type="domain" description="Peptidase C39-like" evidence="2">
    <location>
        <begin position="46"/>
        <end position="150"/>
    </location>
</feature>
<reference evidence="4" key="1">
    <citation type="submission" date="2006-12" db="EMBL/GenBank/DDBJ databases">
        <title>Complete sequence of Halorhodospira halophila SL1.</title>
        <authorList>
            <consortium name="US DOE Joint Genome Institute"/>
            <person name="Copeland A."/>
            <person name="Lucas S."/>
            <person name="Lapidus A."/>
            <person name="Barry K."/>
            <person name="Detter J.C."/>
            <person name="Glavina del Rio T."/>
            <person name="Hammon N."/>
            <person name="Israni S."/>
            <person name="Dalin E."/>
            <person name="Tice H."/>
            <person name="Pitluck S."/>
            <person name="Saunders E."/>
            <person name="Brettin T."/>
            <person name="Bruce D."/>
            <person name="Han C."/>
            <person name="Tapia R."/>
            <person name="Schmutz J."/>
            <person name="Larimer F."/>
            <person name="Land M."/>
            <person name="Hauser L."/>
            <person name="Kyrpides N."/>
            <person name="Mikhailova N."/>
            <person name="Hoff W."/>
            <person name="Richardson P."/>
        </authorList>
    </citation>
    <scope>NUCLEOTIDE SEQUENCE [LARGE SCALE GENOMIC DNA]</scope>
    <source>
        <strain evidence="4">DSM 244 / SL1</strain>
    </source>
</reference>
<dbReference type="Gene3D" id="3.90.70.10">
    <property type="entry name" value="Cysteine proteinases"/>
    <property type="match status" value="1"/>
</dbReference>